<dbReference type="EMBL" id="JACHJD010000013">
    <property type="protein sequence ID" value="MBB5107351.1"/>
    <property type="molecule type" value="Genomic_DNA"/>
</dbReference>
<dbReference type="AlphaFoldDB" id="A0A7W8EX28"/>
<sequence>MVLGSGGTARGTPAGTHGAHFPLVEGGRSTRNGGRRDRAGAGGPEVTCSPSLSERATIRRAGAFHSHPEAHRRTPRSSAACTPRRRAVRRSTARRRTGDRHPPRDGTGCSRLVRLGVTGGSQVAVSRRPEGHTPHRGLCSSGPSVGWGRTEVSSTHRW</sequence>
<proteinExistence type="predicted"/>
<feature type="region of interest" description="Disordered" evidence="1">
    <location>
        <begin position="1"/>
        <end position="158"/>
    </location>
</feature>
<gene>
    <name evidence="2" type="ORF">FHS40_006468</name>
</gene>
<name>A0A7W8EX28_STRST</name>
<keyword evidence="3" id="KW-1185">Reference proteome</keyword>
<organism evidence="2 3">
    <name type="scientific">Streptomyces spectabilis</name>
    <dbReference type="NCBI Taxonomy" id="68270"/>
    <lineage>
        <taxon>Bacteria</taxon>
        <taxon>Bacillati</taxon>
        <taxon>Actinomycetota</taxon>
        <taxon>Actinomycetes</taxon>
        <taxon>Kitasatosporales</taxon>
        <taxon>Streptomycetaceae</taxon>
        <taxon>Streptomyces</taxon>
    </lineage>
</organism>
<evidence type="ECO:0000313" key="2">
    <source>
        <dbReference type="EMBL" id="MBB5107351.1"/>
    </source>
</evidence>
<dbReference type="Proteomes" id="UP000549009">
    <property type="component" value="Unassembled WGS sequence"/>
</dbReference>
<feature type="compositionally biased region" description="Basic residues" evidence="1">
    <location>
        <begin position="83"/>
        <end position="98"/>
    </location>
</feature>
<comment type="caution">
    <text evidence="2">The sequence shown here is derived from an EMBL/GenBank/DDBJ whole genome shotgun (WGS) entry which is preliminary data.</text>
</comment>
<accession>A0A7W8EX28</accession>
<reference evidence="2 3" key="1">
    <citation type="submission" date="2020-08" db="EMBL/GenBank/DDBJ databases">
        <title>Genomic Encyclopedia of Type Strains, Phase III (KMG-III): the genomes of soil and plant-associated and newly described type strains.</title>
        <authorList>
            <person name="Whitman W."/>
        </authorList>
    </citation>
    <scope>NUCLEOTIDE SEQUENCE [LARGE SCALE GENOMIC DNA]</scope>
    <source>
        <strain evidence="2 3">CECT 3146</strain>
    </source>
</reference>
<protein>
    <submittedName>
        <fullName evidence="2">Uncharacterized protein</fullName>
    </submittedName>
</protein>
<evidence type="ECO:0000313" key="3">
    <source>
        <dbReference type="Proteomes" id="UP000549009"/>
    </source>
</evidence>
<evidence type="ECO:0000256" key="1">
    <source>
        <dbReference type="SAM" id="MobiDB-lite"/>
    </source>
</evidence>